<dbReference type="OMA" id="SAVMWGY"/>
<comment type="similarity">
    <text evidence="2">Belongs to the major facilitator superfamily.</text>
</comment>
<evidence type="ECO:0000256" key="6">
    <source>
        <dbReference type="ARBA" id="ARBA00023136"/>
    </source>
</evidence>
<dbReference type="PANTHER" id="PTHR23511">
    <property type="entry name" value="SYNAPTIC VESICLE GLYCOPROTEIN 2"/>
    <property type="match status" value="1"/>
</dbReference>
<dbReference type="SUPFAM" id="SSF103473">
    <property type="entry name" value="MFS general substrate transporter"/>
    <property type="match status" value="1"/>
</dbReference>
<dbReference type="PANTHER" id="PTHR23511:SF36">
    <property type="entry name" value="EG:BACR7A4.13 PROTEIN-RELATED"/>
    <property type="match status" value="1"/>
</dbReference>
<organism evidence="9 10">
    <name type="scientific">Tribolium castaneum</name>
    <name type="common">Red flour beetle</name>
    <dbReference type="NCBI Taxonomy" id="7070"/>
    <lineage>
        <taxon>Eukaryota</taxon>
        <taxon>Metazoa</taxon>
        <taxon>Ecdysozoa</taxon>
        <taxon>Arthropoda</taxon>
        <taxon>Hexapoda</taxon>
        <taxon>Insecta</taxon>
        <taxon>Pterygota</taxon>
        <taxon>Neoptera</taxon>
        <taxon>Endopterygota</taxon>
        <taxon>Coleoptera</taxon>
        <taxon>Polyphaga</taxon>
        <taxon>Cucujiformia</taxon>
        <taxon>Tenebrionidae</taxon>
        <taxon>Tenebrionidae incertae sedis</taxon>
        <taxon>Tribolium</taxon>
    </lineage>
</organism>
<feature type="transmembrane region" description="Helical" evidence="7">
    <location>
        <begin position="121"/>
        <end position="140"/>
    </location>
</feature>
<keyword evidence="4 7" id="KW-0812">Transmembrane</keyword>
<dbReference type="Gene3D" id="1.20.1250.20">
    <property type="entry name" value="MFS general substrate transporter like domains"/>
    <property type="match status" value="1"/>
</dbReference>
<evidence type="ECO:0000256" key="4">
    <source>
        <dbReference type="ARBA" id="ARBA00022692"/>
    </source>
</evidence>
<feature type="transmembrane region" description="Helical" evidence="7">
    <location>
        <begin position="43"/>
        <end position="66"/>
    </location>
</feature>
<feature type="transmembrane region" description="Helical" evidence="7">
    <location>
        <begin position="408"/>
        <end position="427"/>
    </location>
</feature>
<dbReference type="PROSITE" id="PS50850">
    <property type="entry name" value="MFS"/>
    <property type="match status" value="1"/>
</dbReference>
<dbReference type="InterPro" id="IPR005828">
    <property type="entry name" value="MFS_sugar_transport-like"/>
</dbReference>
<feature type="transmembrane region" description="Helical" evidence="7">
    <location>
        <begin position="294"/>
        <end position="316"/>
    </location>
</feature>
<keyword evidence="3" id="KW-0813">Transport</keyword>
<keyword evidence="10" id="KW-1185">Reference proteome</keyword>
<evidence type="ECO:0000256" key="3">
    <source>
        <dbReference type="ARBA" id="ARBA00022448"/>
    </source>
</evidence>
<dbReference type="EMBL" id="KQ971312">
    <property type="protein sequence ID" value="EEZ98360.2"/>
    <property type="molecule type" value="Genomic_DNA"/>
</dbReference>
<evidence type="ECO:0000256" key="5">
    <source>
        <dbReference type="ARBA" id="ARBA00022989"/>
    </source>
</evidence>
<protein>
    <recommendedName>
        <fullName evidence="8">Major facilitator superfamily (MFS) profile domain-containing protein</fullName>
    </recommendedName>
</protein>
<accession>D6W8I6</accession>
<dbReference type="Proteomes" id="UP000007266">
    <property type="component" value="Linkage group 2"/>
</dbReference>
<dbReference type="Pfam" id="PF00083">
    <property type="entry name" value="Sugar_tr"/>
    <property type="match status" value="1"/>
</dbReference>
<reference evidence="9 10" key="1">
    <citation type="journal article" date="2008" name="Nature">
        <title>The genome of the model beetle and pest Tribolium castaneum.</title>
        <authorList>
            <consortium name="Tribolium Genome Sequencing Consortium"/>
            <person name="Richards S."/>
            <person name="Gibbs R.A."/>
            <person name="Weinstock G.M."/>
            <person name="Brown S.J."/>
            <person name="Denell R."/>
            <person name="Beeman R.W."/>
            <person name="Gibbs R."/>
            <person name="Beeman R.W."/>
            <person name="Brown S.J."/>
            <person name="Bucher G."/>
            <person name="Friedrich M."/>
            <person name="Grimmelikhuijzen C.J."/>
            <person name="Klingler M."/>
            <person name="Lorenzen M."/>
            <person name="Richards S."/>
            <person name="Roth S."/>
            <person name="Schroder R."/>
            <person name="Tautz D."/>
            <person name="Zdobnov E.M."/>
            <person name="Muzny D."/>
            <person name="Gibbs R.A."/>
            <person name="Weinstock G.M."/>
            <person name="Attaway T."/>
            <person name="Bell S."/>
            <person name="Buhay C.J."/>
            <person name="Chandrabose M.N."/>
            <person name="Chavez D."/>
            <person name="Clerk-Blankenburg K.P."/>
            <person name="Cree A."/>
            <person name="Dao M."/>
            <person name="Davis C."/>
            <person name="Chacko J."/>
            <person name="Dinh H."/>
            <person name="Dugan-Rocha S."/>
            <person name="Fowler G."/>
            <person name="Garner T.T."/>
            <person name="Garnes J."/>
            <person name="Gnirke A."/>
            <person name="Hawes A."/>
            <person name="Hernandez J."/>
            <person name="Hines S."/>
            <person name="Holder M."/>
            <person name="Hume J."/>
            <person name="Jhangiani S.N."/>
            <person name="Joshi V."/>
            <person name="Khan Z.M."/>
            <person name="Jackson L."/>
            <person name="Kovar C."/>
            <person name="Kowis A."/>
            <person name="Lee S."/>
            <person name="Lewis L.R."/>
            <person name="Margolis J."/>
            <person name="Morgan M."/>
            <person name="Nazareth L.V."/>
            <person name="Nguyen N."/>
            <person name="Okwuonu G."/>
            <person name="Parker D."/>
            <person name="Richards S."/>
            <person name="Ruiz S.J."/>
            <person name="Santibanez J."/>
            <person name="Savard J."/>
            <person name="Scherer S.E."/>
            <person name="Schneider B."/>
            <person name="Sodergren E."/>
            <person name="Tautz D."/>
            <person name="Vattahil S."/>
            <person name="Villasana D."/>
            <person name="White C.S."/>
            <person name="Wright R."/>
            <person name="Park Y."/>
            <person name="Beeman R.W."/>
            <person name="Lord J."/>
            <person name="Oppert B."/>
            <person name="Lorenzen M."/>
            <person name="Brown S."/>
            <person name="Wang L."/>
            <person name="Savard J."/>
            <person name="Tautz D."/>
            <person name="Richards S."/>
            <person name="Weinstock G."/>
            <person name="Gibbs R.A."/>
            <person name="Liu Y."/>
            <person name="Worley K."/>
            <person name="Weinstock G."/>
            <person name="Elsik C.G."/>
            <person name="Reese J.T."/>
            <person name="Elhaik E."/>
            <person name="Landan G."/>
            <person name="Graur D."/>
            <person name="Arensburger P."/>
            <person name="Atkinson P."/>
            <person name="Beeman R.W."/>
            <person name="Beidler J."/>
            <person name="Brown S.J."/>
            <person name="Demuth J.P."/>
            <person name="Drury D.W."/>
            <person name="Du Y.Z."/>
            <person name="Fujiwara H."/>
            <person name="Lorenzen M."/>
            <person name="Maselli V."/>
            <person name="Osanai M."/>
            <person name="Park Y."/>
            <person name="Robertson H.M."/>
            <person name="Tu Z."/>
            <person name="Wang J.J."/>
            <person name="Wang S."/>
            <person name="Richards S."/>
            <person name="Song H."/>
            <person name="Zhang L."/>
            <person name="Sodergren E."/>
            <person name="Werner D."/>
            <person name="Stanke M."/>
            <person name="Morgenstern B."/>
            <person name="Solovyev V."/>
            <person name="Kosarev P."/>
            <person name="Brown G."/>
            <person name="Chen H.C."/>
            <person name="Ermolaeva O."/>
            <person name="Hlavina W."/>
            <person name="Kapustin Y."/>
            <person name="Kiryutin B."/>
            <person name="Kitts P."/>
            <person name="Maglott D."/>
            <person name="Pruitt K."/>
            <person name="Sapojnikov V."/>
            <person name="Souvorov A."/>
            <person name="Mackey A.J."/>
            <person name="Waterhouse R.M."/>
            <person name="Wyder S."/>
            <person name="Zdobnov E.M."/>
            <person name="Zdobnov E.M."/>
            <person name="Wyder S."/>
            <person name="Kriventseva E.V."/>
            <person name="Kadowaki T."/>
            <person name="Bork P."/>
            <person name="Aranda M."/>
            <person name="Bao R."/>
            <person name="Beermann A."/>
            <person name="Berns N."/>
            <person name="Bolognesi R."/>
            <person name="Bonneton F."/>
            <person name="Bopp D."/>
            <person name="Brown S.J."/>
            <person name="Bucher G."/>
            <person name="Butts T."/>
            <person name="Chaumot A."/>
            <person name="Denell R.E."/>
            <person name="Ferrier D.E."/>
            <person name="Friedrich M."/>
            <person name="Gordon C.M."/>
            <person name="Jindra M."/>
            <person name="Klingler M."/>
            <person name="Lan Q."/>
            <person name="Lattorff H.M."/>
            <person name="Laudet V."/>
            <person name="von Levetsow C."/>
            <person name="Liu Z."/>
            <person name="Lutz R."/>
            <person name="Lynch J.A."/>
            <person name="da Fonseca R.N."/>
            <person name="Posnien N."/>
            <person name="Reuter R."/>
            <person name="Roth S."/>
            <person name="Savard J."/>
            <person name="Schinko J.B."/>
            <person name="Schmitt C."/>
            <person name="Schoppmeier M."/>
            <person name="Schroder R."/>
            <person name="Shippy T.D."/>
            <person name="Simonnet F."/>
            <person name="Marques-Souza H."/>
            <person name="Tautz D."/>
            <person name="Tomoyasu Y."/>
            <person name="Trauner J."/>
            <person name="Van der Zee M."/>
            <person name="Vervoort M."/>
            <person name="Wittkopp N."/>
            <person name="Wimmer E.A."/>
            <person name="Yang X."/>
            <person name="Jones A.K."/>
            <person name="Sattelle D.B."/>
            <person name="Ebert P.R."/>
            <person name="Nelson D."/>
            <person name="Scott J.G."/>
            <person name="Beeman R.W."/>
            <person name="Muthukrishnan S."/>
            <person name="Kramer K.J."/>
            <person name="Arakane Y."/>
            <person name="Beeman R.W."/>
            <person name="Zhu Q."/>
            <person name="Hogenkamp D."/>
            <person name="Dixit R."/>
            <person name="Oppert B."/>
            <person name="Jiang H."/>
            <person name="Zou Z."/>
            <person name="Marshall J."/>
            <person name="Elpidina E."/>
            <person name="Vinokurov K."/>
            <person name="Oppert C."/>
            <person name="Zou Z."/>
            <person name="Evans J."/>
            <person name="Lu Z."/>
            <person name="Zhao P."/>
            <person name="Sumathipala N."/>
            <person name="Altincicek B."/>
            <person name="Vilcinskas A."/>
            <person name="Williams M."/>
            <person name="Hultmark D."/>
            <person name="Hetru C."/>
            <person name="Jiang H."/>
            <person name="Grimmelikhuijzen C.J."/>
            <person name="Hauser F."/>
            <person name="Cazzamali G."/>
            <person name="Williamson M."/>
            <person name="Park Y."/>
            <person name="Li B."/>
            <person name="Tanaka Y."/>
            <person name="Predel R."/>
            <person name="Neupert S."/>
            <person name="Schachtner J."/>
            <person name="Verleyen P."/>
            <person name="Raible F."/>
            <person name="Bork P."/>
            <person name="Friedrich M."/>
            <person name="Walden K.K."/>
            <person name="Robertson H.M."/>
            <person name="Angeli S."/>
            <person name="Foret S."/>
            <person name="Bucher G."/>
            <person name="Schuetz S."/>
            <person name="Maleszka R."/>
            <person name="Wimmer E.A."/>
            <person name="Beeman R.W."/>
            <person name="Lorenzen M."/>
            <person name="Tomoyasu Y."/>
            <person name="Miller S.C."/>
            <person name="Grossmann D."/>
            <person name="Bucher G."/>
        </authorList>
    </citation>
    <scope>NUCLEOTIDE SEQUENCE [LARGE SCALE GENOMIC DNA]</scope>
    <source>
        <strain evidence="9 10">Georgia GA2</strain>
    </source>
</reference>
<feature type="transmembrane region" description="Helical" evidence="7">
    <location>
        <begin position="78"/>
        <end position="101"/>
    </location>
</feature>
<reference evidence="9 10" key="2">
    <citation type="journal article" date="2010" name="Nucleic Acids Res.">
        <title>BeetleBase in 2010: revisions to provide comprehensive genomic information for Tribolium castaneum.</title>
        <authorList>
            <person name="Kim H.S."/>
            <person name="Murphy T."/>
            <person name="Xia J."/>
            <person name="Caragea D."/>
            <person name="Park Y."/>
            <person name="Beeman R.W."/>
            <person name="Lorenzen M.D."/>
            <person name="Butcher S."/>
            <person name="Manak J.R."/>
            <person name="Brown S.J."/>
        </authorList>
    </citation>
    <scope>GENOME REANNOTATION</scope>
    <source>
        <strain evidence="9 10">Georgia GA2</strain>
    </source>
</reference>
<dbReference type="AlphaFoldDB" id="D6W8I6"/>
<evidence type="ECO:0000256" key="7">
    <source>
        <dbReference type="SAM" id="Phobius"/>
    </source>
</evidence>
<dbReference type="InterPro" id="IPR036259">
    <property type="entry name" value="MFS_trans_sf"/>
</dbReference>
<feature type="transmembrane region" description="Helical" evidence="7">
    <location>
        <begin position="346"/>
        <end position="368"/>
    </location>
</feature>
<dbReference type="GO" id="GO:0016020">
    <property type="term" value="C:membrane"/>
    <property type="evidence" value="ECO:0000318"/>
    <property type="project" value="GO_Central"/>
</dbReference>
<sequence length="436" mass="48738">MISSALVWGFLYDTLGRKRLLMVGFFLDTVFVFISGFSQSKTILMICKFFGGFIINGPFAALTAYISEFHCSKYRARMQLVLGTIFSCGSVTLPVLAWAVLPQNYYFSLFNKTLEFHSWNIYLFICGFPALFSTVIFIFMPESPKFLMTVGQNDKALKVFQKIYSVNSRNPPETYPIRQLVDEIEVKKNSQSKHTTHVTANRNKIQALREGWQQLKPLFFPPHLANIILVCLLQTLFTMSLNTLRLWLPQIFQAINDYKYYHNDSSADLCKMLDMIQPASTLGECVVNLNNSSVYINTIIISSVSASSYIFAGYFINILGKKKLMSVLGGSCAFSIYFSTNTAMTVAFASIFIASSSVATNVVLAVCIDLFPTTLRTMTLSLSMMLARSGAMIGNLVFPLLLQTGCAPPFFTIGSLIFVCAFIAMLLPNTDLKALE</sequence>
<evidence type="ECO:0000313" key="10">
    <source>
        <dbReference type="Proteomes" id="UP000007266"/>
    </source>
</evidence>
<dbReference type="InterPro" id="IPR020846">
    <property type="entry name" value="MFS_dom"/>
</dbReference>
<evidence type="ECO:0000256" key="1">
    <source>
        <dbReference type="ARBA" id="ARBA00004141"/>
    </source>
</evidence>
<dbReference type="GO" id="GO:0022857">
    <property type="term" value="F:transmembrane transporter activity"/>
    <property type="evidence" value="ECO:0007669"/>
    <property type="project" value="InterPro"/>
</dbReference>
<keyword evidence="6 7" id="KW-0472">Membrane</keyword>
<feature type="transmembrane region" description="Helical" evidence="7">
    <location>
        <begin position="20"/>
        <end position="37"/>
    </location>
</feature>
<evidence type="ECO:0000313" key="9">
    <source>
        <dbReference type="EMBL" id="EEZ98360.2"/>
    </source>
</evidence>
<evidence type="ECO:0000256" key="2">
    <source>
        <dbReference type="ARBA" id="ARBA00008335"/>
    </source>
</evidence>
<dbReference type="FunFam" id="1.20.1250.20:FF:000232">
    <property type="entry name" value="Organic cation/carnitine transporter 7"/>
    <property type="match status" value="1"/>
</dbReference>
<feature type="domain" description="Major facilitator superfamily (MFS) profile" evidence="8">
    <location>
        <begin position="1"/>
        <end position="432"/>
    </location>
</feature>
<comment type="subcellular location">
    <subcellularLocation>
        <location evidence="1">Membrane</location>
        <topology evidence="1">Multi-pass membrane protein</topology>
    </subcellularLocation>
</comment>
<feature type="transmembrane region" description="Helical" evidence="7">
    <location>
        <begin position="218"/>
        <end position="237"/>
    </location>
</feature>
<evidence type="ECO:0000259" key="8">
    <source>
        <dbReference type="PROSITE" id="PS50850"/>
    </source>
</evidence>
<keyword evidence="5 7" id="KW-1133">Transmembrane helix</keyword>
<feature type="transmembrane region" description="Helical" evidence="7">
    <location>
        <begin position="380"/>
        <end position="402"/>
    </location>
</feature>
<dbReference type="HOGENOM" id="CLU_001265_46_15_1"/>
<gene>
    <name evidence="9" type="primary">AUGUSTUS-3.0.2_00817</name>
    <name evidence="9" type="ORF">TcasGA2_TC000817</name>
</gene>
<dbReference type="STRING" id="7070.D6W8I6"/>
<proteinExistence type="inferred from homology"/>
<dbReference type="eggNOG" id="KOG0255">
    <property type="taxonomic scope" value="Eukaryota"/>
</dbReference>
<name>D6W8I6_TRICA</name>